<feature type="region of interest" description="Disordered" evidence="3">
    <location>
        <begin position="1"/>
        <end position="36"/>
    </location>
</feature>
<feature type="region of interest" description="Disordered" evidence="3">
    <location>
        <begin position="197"/>
        <end position="235"/>
    </location>
</feature>
<dbReference type="Ensembl" id="ENSPSMT00000038991.1">
    <property type="protein sequence ID" value="ENSPSMP00000033851.1"/>
    <property type="gene ID" value="ENSPSMG00000023312.1"/>
</dbReference>
<dbReference type="Proteomes" id="UP000694414">
    <property type="component" value="Unplaced"/>
</dbReference>
<feature type="compositionally biased region" description="Low complexity" evidence="3">
    <location>
        <begin position="1"/>
        <end position="15"/>
    </location>
</feature>
<feature type="region of interest" description="Disordered" evidence="3">
    <location>
        <begin position="548"/>
        <end position="567"/>
    </location>
</feature>
<dbReference type="GO" id="GO:0005634">
    <property type="term" value="C:nucleus"/>
    <property type="evidence" value="ECO:0007669"/>
    <property type="project" value="UniProtKB-SubCell"/>
</dbReference>
<dbReference type="GO" id="GO:0000976">
    <property type="term" value="F:transcription cis-regulatory region binding"/>
    <property type="evidence" value="ECO:0007669"/>
    <property type="project" value="TreeGrafter"/>
</dbReference>
<sequence length="567" mass="61267">VSASSGYGSLGSSGSREQLVSAASSSEASGHCVGETRKEPVYASVNKIKNLGQQLYIESMTRSSVKPVTRTHTEPLGGGESAGQYLKSYNIPAFKRKCISCANTTSSSSEDDKQNLKADDVQALQEDATLACEPCTLNTQPVPLTLEEFKSVGLTKAVLSAHTQKEEQNYVDKFREKILSSPYSSYLQQESRSKAKYSYVQGDSTSKQTRSAGCKKGKHKRKKLPVPSGGSGSEAGSGAPYLVPAFPLPAMTSLERECAASGTALECLPEPPSGGLQPLPAFPSPYLDTFMTIFLHEPTVCPLLSSSLFPYPFLGAAGSSEIAPSASAMAPNLEPPPSVANPRGAEEEWETRSGEHPFINSRSSSPLQLDLLQEEMPRSSEVSDHVKRDVCPEAEYQCVTGKSGNKNCCPTASELSTVLLHEESPPGAGSSDSSMYFASSDYSSEISQNGQQSQDVQKKETFPNLAEESVWRMIQQTPASILMTYQVPERVKEVVLKEDLEKLESMRQHQPHFSQGQKEELAQVYSWVQRQTIPQEIDIQGCVTCENKGSVDDAAEPCGQDPAEDSG</sequence>
<feature type="compositionally biased region" description="Basic and acidic residues" evidence="3">
    <location>
        <begin position="344"/>
        <end position="355"/>
    </location>
</feature>
<dbReference type="Pfam" id="PF12114">
    <property type="entry name" value="Period_C"/>
    <property type="match status" value="1"/>
</dbReference>
<reference evidence="5" key="2">
    <citation type="submission" date="2025-09" db="UniProtKB">
        <authorList>
            <consortium name="Ensembl"/>
        </authorList>
    </citation>
    <scope>IDENTIFICATION</scope>
</reference>
<dbReference type="GO" id="GO:0032922">
    <property type="term" value="P:circadian regulation of gene expression"/>
    <property type="evidence" value="ECO:0007669"/>
    <property type="project" value="TreeGrafter"/>
</dbReference>
<proteinExistence type="predicted"/>
<dbReference type="InterPro" id="IPR050760">
    <property type="entry name" value="Period_circadian_regulator"/>
</dbReference>
<organism evidence="5 6">
    <name type="scientific">Prolemur simus</name>
    <name type="common">Greater bamboo lemur</name>
    <name type="synonym">Hapalemur simus</name>
    <dbReference type="NCBI Taxonomy" id="1328070"/>
    <lineage>
        <taxon>Eukaryota</taxon>
        <taxon>Metazoa</taxon>
        <taxon>Chordata</taxon>
        <taxon>Craniata</taxon>
        <taxon>Vertebrata</taxon>
        <taxon>Euteleostomi</taxon>
        <taxon>Mammalia</taxon>
        <taxon>Eutheria</taxon>
        <taxon>Euarchontoglires</taxon>
        <taxon>Primates</taxon>
        <taxon>Strepsirrhini</taxon>
        <taxon>Lemuriformes</taxon>
        <taxon>Lemuridae</taxon>
        <taxon>Prolemur</taxon>
    </lineage>
</organism>
<evidence type="ECO:0000313" key="6">
    <source>
        <dbReference type="Proteomes" id="UP000694414"/>
    </source>
</evidence>
<dbReference type="PANTHER" id="PTHR11269:SF13">
    <property type="entry name" value="PERIOD CIRCADIAN PROTEIN HOMOLOG 3"/>
    <property type="match status" value="1"/>
</dbReference>
<accession>A0A8C9AK86</accession>
<dbReference type="GO" id="GO:0043153">
    <property type="term" value="P:entrainment of circadian clock by photoperiod"/>
    <property type="evidence" value="ECO:0007669"/>
    <property type="project" value="TreeGrafter"/>
</dbReference>
<comment type="subcellular location">
    <subcellularLocation>
        <location evidence="1">Nucleus</location>
    </subcellularLocation>
</comment>
<protein>
    <recommendedName>
        <fullName evidence="4">Period circadian-like C-terminal domain-containing protein</fullName>
    </recommendedName>
</protein>
<feature type="compositionally biased region" description="Polar residues" evidence="3">
    <location>
        <begin position="201"/>
        <end position="211"/>
    </location>
</feature>
<evidence type="ECO:0000256" key="3">
    <source>
        <dbReference type="SAM" id="MobiDB-lite"/>
    </source>
</evidence>
<dbReference type="GeneTree" id="ENSGT00940000160817"/>
<keyword evidence="6" id="KW-1185">Reference proteome</keyword>
<evidence type="ECO:0000259" key="4">
    <source>
        <dbReference type="Pfam" id="PF12114"/>
    </source>
</evidence>
<evidence type="ECO:0000313" key="5">
    <source>
        <dbReference type="Ensembl" id="ENSPSMP00000033851.1"/>
    </source>
</evidence>
<keyword evidence="2" id="KW-0539">Nucleus</keyword>
<feature type="compositionally biased region" description="Basic residues" evidence="3">
    <location>
        <begin position="213"/>
        <end position="224"/>
    </location>
</feature>
<name>A0A8C9AK86_PROSS</name>
<evidence type="ECO:0000256" key="1">
    <source>
        <dbReference type="ARBA" id="ARBA00004123"/>
    </source>
</evidence>
<dbReference type="GO" id="GO:0001222">
    <property type="term" value="F:transcription corepressor binding"/>
    <property type="evidence" value="ECO:0007669"/>
    <property type="project" value="TreeGrafter"/>
</dbReference>
<feature type="compositionally biased region" description="Polar residues" evidence="3">
    <location>
        <begin position="16"/>
        <end position="28"/>
    </location>
</feature>
<dbReference type="InterPro" id="IPR022728">
    <property type="entry name" value="Period_circadian-like_C"/>
</dbReference>
<dbReference type="AlphaFoldDB" id="A0A8C9AK86"/>
<feature type="domain" description="Period circadian-like C-terminal" evidence="4">
    <location>
        <begin position="414"/>
        <end position="542"/>
    </location>
</feature>
<feature type="region of interest" description="Disordered" evidence="3">
    <location>
        <begin position="327"/>
        <end position="364"/>
    </location>
</feature>
<dbReference type="GO" id="GO:0000122">
    <property type="term" value="P:negative regulation of transcription by RNA polymerase II"/>
    <property type="evidence" value="ECO:0007669"/>
    <property type="project" value="TreeGrafter"/>
</dbReference>
<reference evidence="5" key="1">
    <citation type="submission" date="2025-08" db="UniProtKB">
        <authorList>
            <consortium name="Ensembl"/>
        </authorList>
    </citation>
    <scope>IDENTIFICATION</scope>
</reference>
<dbReference type="GO" id="GO:0005737">
    <property type="term" value="C:cytoplasm"/>
    <property type="evidence" value="ECO:0007669"/>
    <property type="project" value="TreeGrafter"/>
</dbReference>
<evidence type="ECO:0000256" key="2">
    <source>
        <dbReference type="ARBA" id="ARBA00023242"/>
    </source>
</evidence>
<dbReference type="PANTHER" id="PTHR11269">
    <property type="entry name" value="PERIOD CIRCADIAN PROTEIN"/>
    <property type="match status" value="1"/>
</dbReference>